<accession>A0A383V916</accession>
<feature type="region of interest" description="Disordered" evidence="1">
    <location>
        <begin position="208"/>
        <end position="251"/>
    </location>
</feature>
<protein>
    <submittedName>
        <fullName evidence="3">Uncharacterized protein</fullName>
    </submittedName>
</protein>
<evidence type="ECO:0000256" key="2">
    <source>
        <dbReference type="SAM" id="Phobius"/>
    </source>
</evidence>
<dbReference type="Proteomes" id="UP000256970">
    <property type="component" value="Unassembled WGS sequence"/>
</dbReference>
<keyword evidence="2" id="KW-0472">Membrane</keyword>
<evidence type="ECO:0000313" key="3">
    <source>
        <dbReference type="EMBL" id="SZX61272.1"/>
    </source>
</evidence>
<keyword evidence="4" id="KW-1185">Reference proteome</keyword>
<feature type="transmembrane region" description="Helical" evidence="2">
    <location>
        <begin position="148"/>
        <end position="175"/>
    </location>
</feature>
<feature type="compositionally biased region" description="Basic and acidic residues" evidence="1">
    <location>
        <begin position="229"/>
        <end position="238"/>
    </location>
</feature>
<feature type="region of interest" description="Disordered" evidence="1">
    <location>
        <begin position="63"/>
        <end position="82"/>
    </location>
</feature>
<proteinExistence type="predicted"/>
<evidence type="ECO:0000256" key="1">
    <source>
        <dbReference type="SAM" id="MobiDB-lite"/>
    </source>
</evidence>
<dbReference type="EMBL" id="FNXT01000133">
    <property type="protein sequence ID" value="SZX61272.1"/>
    <property type="molecule type" value="Genomic_DNA"/>
</dbReference>
<organism evidence="3 4">
    <name type="scientific">Tetradesmus obliquus</name>
    <name type="common">Green alga</name>
    <name type="synonym">Acutodesmus obliquus</name>
    <dbReference type="NCBI Taxonomy" id="3088"/>
    <lineage>
        <taxon>Eukaryota</taxon>
        <taxon>Viridiplantae</taxon>
        <taxon>Chlorophyta</taxon>
        <taxon>core chlorophytes</taxon>
        <taxon>Chlorophyceae</taxon>
        <taxon>CS clade</taxon>
        <taxon>Sphaeropleales</taxon>
        <taxon>Scenedesmaceae</taxon>
        <taxon>Tetradesmus</taxon>
    </lineage>
</organism>
<keyword evidence="2" id="KW-0812">Transmembrane</keyword>
<keyword evidence="2" id="KW-1133">Transmembrane helix</keyword>
<sequence>MLQQQLHRASLSQFHKANPLGIHAGLGSPVLAAKRHKVVSSPLQSPAHSVCRSRPLQLPIQARRNSGWSDSSSSRRSSSSRDDKSFRFKFNQIDVSLAEDQMWRLALPFAALFGLAVFIGPLVVGITVSAIAVGAAFSAGALAFTSLLLPLIVLSGIGGLMSFGVVAALGAALVVPKMIFSALSLAVVGGGLLLGWGGVNWLLAQQSSGGSNTSDTVIDIDDGSSSSSSRREDPRNNRNDSTMTADDGKDVRRVASELREFDEMLARAEERRRVEEWQQQRKL</sequence>
<reference evidence="3 4" key="1">
    <citation type="submission" date="2016-10" db="EMBL/GenBank/DDBJ databases">
        <authorList>
            <person name="Cai Z."/>
        </authorList>
    </citation>
    <scope>NUCLEOTIDE SEQUENCE [LARGE SCALE GENOMIC DNA]</scope>
</reference>
<name>A0A383V916_TETOB</name>
<dbReference type="AlphaFoldDB" id="A0A383V916"/>
<feature type="transmembrane region" description="Helical" evidence="2">
    <location>
        <begin position="109"/>
        <end position="142"/>
    </location>
</feature>
<gene>
    <name evidence="3" type="ORF">BQ4739_LOCUS1785</name>
</gene>
<evidence type="ECO:0000313" key="4">
    <source>
        <dbReference type="Proteomes" id="UP000256970"/>
    </source>
</evidence>
<feature type="transmembrane region" description="Helical" evidence="2">
    <location>
        <begin position="182"/>
        <end position="203"/>
    </location>
</feature>